<evidence type="ECO:0000313" key="8">
    <source>
        <dbReference type="Proteomes" id="UP000294321"/>
    </source>
</evidence>
<dbReference type="PROSITE" id="PS00763">
    <property type="entry name" value="GLUTATHIONE_PEROXID_2"/>
    <property type="match status" value="1"/>
</dbReference>
<reference evidence="8" key="1">
    <citation type="submission" date="2018-12" db="EMBL/GenBank/DDBJ databases">
        <title>A new species of lactobacillus.</title>
        <authorList>
            <person name="Jian Y."/>
            <person name="Xin L."/>
            <person name="Hong Z.J."/>
            <person name="Ming L.Z."/>
            <person name="Hong X.Z."/>
        </authorList>
    </citation>
    <scope>NUCLEOTIDE SEQUENCE [LARGE SCALE GENOMIC DNA]</scope>
    <source>
        <strain evidence="8">HSLZ-75</strain>
    </source>
</reference>
<keyword evidence="2 5" id="KW-0575">Peroxidase</keyword>
<dbReference type="PROSITE" id="PS51352">
    <property type="entry name" value="THIOREDOXIN_2"/>
    <property type="match status" value="1"/>
</dbReference>
<evidence type="ECO:0000313" key="7">
    <source>
        <dbReference type="EMBL" id="QBP19016.1"/>
    </source>
</evidence>
<dbReference type="AlphaFoldDB" id="A0A4P6ZMC8"/>
<dbReference type="SUPFAM" id="SSF52833">
    <property type="entry name" value="Thioredoxin-like"/>
    <property type="match status" value="1"/>
</dbReference>
<dbReference type="PANTHER" id="PTHR11592">
    <property type="entry name" value="GLUTATHIONE PEROXIDASE"/>
    <property type="match status" value="1"/>
</dbReference>
<dbReference type="PIRSF" id="PIRSF000303">
    <property type="entry name" value="Glutathion_perox"/>
    <property type="match status" value="1"/>
</dbReference>
<accession>A0A4P6ZMC8</accession>
<evidence type="ECO:0000256" key="4">
    <source>
        <dbReference type="PIRSR" id="PIRSR000303-1"/>
    </source>
</evidence>
<dbReference type="InterPro" id="IPR036249">
    <property type="entry name" value="Thioredoxin-like_sf"/>
</dbReference>
<protein>
    <recommendedName>
        <fullName evidence="5">Glutathione peroxidase</fullName>
    </recommendedName>
</protein>
<dbReference type="PROSITE" id="PS51355">
    <property type="entry name" value="GLUTATHIONE_PEROXID_3"/>
    <property type="match status" value="1"/>
</dbReference>
<organism evidence="7 8">
    <name type="scientific">Acetilactobacillus jinshanensis</name>
    <dbReference type="NCBI Taxonomy" id="1720083"/>
    <lineage>
        <taxon>Bacteria</taxon>
        <taxon>Bacillati</taxon>
        <taxon>Bacillota</taxon>
        <taxon>Bacilli</taxon>
        <taxon>Lactobacillales</taxon>
        <taxon>Lactobacillaceae</taxon>
        <taxon>Acetilactobacillus</taxon>
    </lineage>
</organism>
<proteinExistence type="inferred from homology"/>
<name>A0A4P6ZMC8_9LACO</name>
<dbReference type="CDD" id="cd00340">
    <property type="entry name" value="GSH_Peroxidase"/>
    <property type="match status" value="1"/>
</dbReference>
<dbReference type="InterPro" id="IPR029760">
    <property type="entry name" value="GPX_CS"/>
</dbReference>
<keyword evidence="3 5" id="KW-0560">Oxidoreductase</keyword>
<dbReference type="RefSeq" id="WP_133442573.1">
    <property type="nucleotide sequence ID" value="NZ_CP034726.1"/>
</dbReference>
<feature type="domain" description="Thioredoxin" evidence="6">
    <location>
        <begin position="1"/>
        <end position="156"/>
    </location>
</feature>
<dbReference type="KEGG" id="lji:ELX58_04425"/>
<sequence length="157" mass="17816">MMNIYDFKATEVSGQPIDFSDYKGKVIIVVNTASKCGFAKELKGLEALYKEYHQDGLEVVGFPSNQFRQELSSSKKASQYCKMHYGVTFPMTTMVKVNGKDAAPIFKYLKKESGHGFIKWNYTKFLIGRNGKLIHRYATPVMPKKMEPAIVKALQTK</sequence>
<dbReference type="InterPro" id="IPR000889">
    <property type="entry name" value="Glutathione_peroxidase"/>
</dbReference>
<dbReference type="GO" id="GO:0034599">
    <property type="term" value="P:cellular response to oxidative stress"/>
    <property type="evidence" value="ECO:0007669"/>
    <property type="project" value="TreeGrafter"/>
</dbReference>
<dbReference type="PRINTS" id="PR01011">
    <property type="entry name" value="GLUTPROXDASE"/>
</dbReference>
<evidence type="ECO:0000259" key="6">
    <source>
        <dbReference type="PROSITE" id="PS51352"/>
    </source>
</evidence>
<dbReference type="Gene3D" id="3.40.30.10">
    <property type="entry name" value="Glutaredoxin"/>
    <property type="match status" value="1"/>
</dbReference>
<dbReference type="PROSITE" id="PS00460">
    <property type="entry name" value="GLUTATHIONE_PEROXID_1"/>
    <property type="match status" value="1"/>
</dbReference>
<dbReference type="InterPro" id="IPR013766">
    <property type="entry name" value="Thioredoxin_domain"/>
</dbReference>
<feature type="active site" evidence="4">
    <location>
        <position position="36"/>
    </location>
</feature>
<evidence type="ECO:0000256" key="5">
    <source>
        <dbReference type="RuleBase" id="RU000499"/>
    </source>
</evidence>
<evidence type="ECO:0000256" key="2">
    <source>
        <dbReference type="ARBA" id="ARBA00022559"/>
    </source>
</evidence>
<evidence type="ECO:0000256" key="1">
    <source>
        <dbReference type="ARBA" id="ARBA00006926"/>
    </source>
</evidence>
<dbReference type="Proteomes" id="UP000294321">
    <property type="component" value="Chromosome"/>
</dbReference>
<dbReference type="GO" id="GO:0004601">
    <property type="term" value="F:peroxidase activity"/>
    <property type="evidence" value="ECO:0007669"/>
    <property type="project" value="UniProtKB-KW"/>
</dbReference>
<gene>
    <name evidence="7" type="ORF">ELX58_04425</name>
</gene>
<dbReference type="InterPro" id="IPR029759">
    <property type="entry name" value="GPX_AS"/>
</dbReference>
<dbReference type="PANTHER" id="PTHR11592:SF78">
    <property type="entry name" value="GLUTATHIONE PEROXIDASE"/>
    <property type="match status" value="1"/>
</dbReference>
<dbReference type="OrthoDB" id="9789406at2"/>
<keyword evidence="8" id="KW-1185">Reference proteome</keyword>
<dbReference type="EMBL" id="CP034726">
    <property type="protein sequence ID" value="QBP19016.1"/>
    <property type="molecule type" value="Genomic_DNA"/>
</dbReference>
<comment type="similarity">
    <text evidence="1 5">Belongs to the glutathione peroxidase family.</text>
</comment>
<dbReference type="Pfam" id="PF00255">
    <property type="entry name" value="GSHPx"/>
    <property type="match status" value="1"/>
</dbReference>
<evidence type="ECO:0000256" key="3">
    <source>
        <dbReference type="ARBA" id="ARBA00023002"/>
    </source>
</evidence>